<keyword evidence="1" id="KW-1133">Transmembrane helix</keyword>
<protein>
    <submittedName>
        <fullName evidence="3">Diguanylate cyclase</fullName>
    </submittedName>
</protein>
<dbReference type="InterPro" id="IPR033416">
    <property type="entry name" value="CHASE7"/>
</dbReference>
<organism evidence="3 4">
    <name type="scientific">Escherichia coli</name>
    <dbReference type="NCBI Taxonomy" id="562"/>
    <lineage>
        <taxon>Bacteria</taxon>
        <taxon>Pseudomonadati</taxon>
        <taxon>Pseudomonadota</taxon>
        <taxon>Gammaproteobacteria</taxon>
        <taxon>Enterobacterales</taxon>
        <taxon>Enterobacteriaceae</taxon>
        <taxon>Escherichia</taxon>
    </lineage>
</organism>
<accession>A0A376LLT4</accession>
<reference evidence="3 4" key="1">
    <citation type="submission" date="2018-06" db="EMBL/GenBank/DDBJ databases">
        <authorList>
            <consortium name="Pathogen Informatics"/>
            <person name="Doyle S."/>
        </authorList>
    </citation>
    <scope>NUCLEOTIDE SEQUENCE [LARGE SCALE GENOMIC DNA]</scope>
    <source>
        <strain evidence="3 4">NCTC7928</strain>
    </source>
</reference>
<sequence>MQHETKMENQSWLKKLARRLGPGHIVNLCFIVVLLFSTLLTWREVVVLEDAYISSQRNHLENVANALDKHLQYNVDKLIFLRNGMREALVAPLDFTSLRNAVTEFEQHRDEHAWQIELNRRRTLPVNGVSDALVSEGNLLSRENESLDNEITAALEVGYLLRLAHNSSSMVEQAVYVSRAGFYVSTLPTLFTRNVPTRYYGYVTQPLVYRPFTTRKSSPRGTLVHFATGTRQQY</sequence>
<dbReference type="Pfam" id="PF17151">
    <property type="entry name" value="CHASE7"/>
    <property type="match status" value="1"/>
</dbReference>
<evidence type="ECO:0000313" key="4">
    <source>
        <dbReference type="Proteomes" id="UP000254877"/>
    </source>
</evidence>
<evidence type="ECO:0000259" key="2">
    <source>
        <dbReference type="Pfam" id="PF17151"/>
    </source>
</evidence>
<feature type="transmembrane region" description="Helical" evidence="1">
    <location>
        <begin position="21"/>
        <end position="42"/>
    </location>
</feature>
<dbReference type="Proteomes" id="UP000254877">
    <property type="component" value="Unassembled WGS sequence"/>
</dbReference>
<dbReference type="EMBL" id="UGAB01000002">
    <property type="protein sequence ID" value="STF45203.1"/>
    <property type="molecule type" value="Genomic_DNA"/>
</dbReference>
<evidence type="ECO:0000256" key="1">
    <source>
        <dbReference type="SAM" id="Phobius"/>
    </source>
</evidence>
<name>A0A376LLT4_ECOLX</name>
<feature type="domain" description="Periplasmic sensor" evidence="2">
    <location>
        <begin position="41"/>
        <end position="207"/>
    </location>
</feature>
<keyword evidence="1" id="KW-0812">Transmembrane</keyword>
<dbReference type="AlphaFoldDB" id="A0A376LLT4"/>
<gene>
    <name evidence="3" type="ORF">NCTC7928_05971</name>
</gene>
<keyword evidence="1" id="KW-0472">Membrane</keyword>
<proteinExistence type="predicted"/>
<evidence type="ECO:0000313" key="3">
    <source>
        <dbReference type="EMBL" id="STF45203.1"/>
    </source>
</evidence>